<gene>
    <name evidence="6" type="ORF">MNBD_GAMMA18-1629</name>
</gene>
<dbReference type="GO" id="GO:0016209">
    <property type="term" value="F:antioxidant activity"/>
    <property type="evidence" value="ECO:0007669"/>
    <property type="project" value="InterPro"/>
</dbReference>
<dbReference type="GO" id="GO:0017004">
    <property type="term" value="P:cytochrome complex assembly"/>
    <property type="evidence" value="ECO:0007669"/>
    <property type="project" value="UniProtKB-KW"/>
</dbReference>
<evidence type="ECO:0000313" key="6">
    <source>
        <dbReference type="EMBL" id="VAW83793.1"/>
    </source>
</evidence>
<dbReference type="GO" id="GO:0030313">
    <property type="term" value="C:cell envelope"/>
    <property type="evidence" value="ECO:0007669"/>
    <property type="project" value="UniProtKB-SubCell"/>
</dbReference>
<dbReference type="PANTHER" id="PTHR42852">
    <property type="entry name" value="THIOL:DISULFIDE INTERCHANGE PROTEIN DSBE"/>
    <property type="match status" value="1"/>
</dbReference>
<sequence length="168" mass="19138">MRRIKTLLTLLVILSTLLFNHAFASASKLEGAAPDFTLDSSSGENIRLSDHLGEVVMINFWASWCGPCRQEMPLLEDLYKKYQMMGFTLLGINVDEERENAEALLEQIPVSFPILFDPDSELSRLYKVKAMPTTILIDRDGQLRVLHKGYQPGFEDQYEADIKALIRE</sequence>
<feature type="domain" description="Thioredoxin" evidence="5">
    <location>
        <begin position="27"/>
        <end position="167"/>
    </location>
</feature>
<dbReference type="PROSITE" id="PS00194">
    <property type="entry name" value="THIOREDOXIN_1"/>
    <property type="match status" value="1"/>
</dbReference>
<dbReference type="SUPFAM" id="SSF52833">
    <property type="entry name" value="Thioredoxin-like"/>
    <property type="match status" value="1"/>
</dbReference>
<proteinExistence type="predicted"/>
<protein>
    <submittedName>
        <fullName evidence="6">Thioredoxin family protein</fullName>
    </submittedName>
</protein>
<organism evidence="6">
    <name type="scientific">hydrothermal vent metagenome</name>
    <dbReference type="NCBI Taxonomy" id="652676"/>
    <lineage>
        <taxon>unclassified sequences</taxon>
        <taxon>metagenomes</taxon>
        <taxon>ecological metagenomes</taxon>
    </lineage>
</organism>
<evidence type="ECO:0000259" key="5">
    <source>
        <dbReference type="PROSITE" id="PS51352"/>
    </source>
</evidence>
<evidence type="ECO:0000256" key="1">
    <source>
        <dbReference type="ARBA" id="ARBA00004196"/>
    </source>
</evidence>
<comment type="subcellular location">
    <subcellularLocation>
        <location evidence="1">Cell envelope</location>
    </subcellularLocation>
</comment>
<dbReference type="InterPro" id="IPR050553">
    <property type="entry name" value="Thioredoxin_ResA/DsbE_sf"/>
</dbReference>
<dbReference type="InterPro" id="IPR013766">
    <property type="entry name" value="Thioredoxin_domain"/>
</dbReference>
<dbReference type="GO" id="GO:0016491">
    <property type="term" value="F:oxidoreductase activity"/>
    <property type="evidence" value="ECO:0007669"/>
    <property type="project" value="InterPro"/>
</dbReference>
<dbReference type="Gene3D" id="3.40.30.10">
    <property type="entry name" value="Glutaredoxin"/>
    <property type="match status" value="1"/>
</dbReference>
<evidence type="ECO:0000256" key="3">
    <source>
        <dbReference type="ARBA" id="ARBA00023157"/>
    </source>
</evidence>
<keyword evidence="4" id="KW-0676">Redox-active center</keyword>
<dbReference type="InterPro" id="IPR017937">
    <property type="entry name" value="Thioredoxin_CS"/>
</dbReference>
<dbReference type="AlphaFoldDB" id="A0A3B0Z6G9"/>
<keyword evidence="3" id="KW-1015">Disulfide bond</keyword>
<dbReference type="EMBL" id="UOFP01000004">
    <property type="protein sequence ID" value="VAW83793.1"/>
    <property type="molecule type" value="Genomic_DNA"/>
</dbReference>
<dbReference type="PROSITE" id="PS51352">
    <property type="entry name" value="THIOREDOXIN_2"/>
    <property type="match status" value="1"/>
</dbReference>
<dbReference type="CDD" id="cd02966">
    <property type="entry name" value="TlpA_like_family"/>
    <property type="match status" value="1"/>
</dbReference>
<accession>A0A3B0Z6G9</accession>
<evidence type="ECO:0000256" key="2">
    <source>
        <dbReference type="ARBA" id="ARBA00022748"/>
    </source>
</evidence>
<dbReference type="Pfam" id="PF00578">
    <property type="entry name" value="AhpC-TSA"/>
    <property type="match status" value="1"/>
</dbReference>
<dbReference type="PANTHER" id="PTHR42852:SF6">
    <property type="entry name" value="THIOL:DISULFIDE INTERCHANGE PROTEIN DSBE"/>
    <property type="match status" value="1"/>
</dbReference>
<dbReference type="InterPro" id="IPR000866">
    <property type="entry name" value="AhpC/TSA"/>
</dbReference>
<name>A0A3B0Z6G9_9ZZZZ</name>
<dbReference type="InterPro" id="IPR036249">
    <property type="entry name" value="Thioredoxin-like_sf"/>
</dbReference>
<evidence type="ECO:0000256" key="4">
    <source>
        <dbReference type="ARBA" id="ARBA00023284"/>
    </source>
</evidence>
<keyword evidence="2" id="KW-0201">Cytochrome c-type biogenesis</keyword>
<reference evidence="6" key="1">
    <citation type="submission" date="2018-06" db="EMBL/GenBank/DDBJ databases">
        <authorList>
            <person name="Zhirakovskaya E."/>
        </authorList>
    </citation>
    <scope>NUCLEOTIDE SEQUENCE</scope>
</reference>